<protein>
    <submittedName>
        <fullName evidence="1">CDP-Glycerol:Poly(Glycerophosphate) glycerophosphotransferase</fullName>
    </submittedName>
</protein>
<dbReference type="Proteomes" id="UP000199662">
    <property type="component" value="Unassembled WGS sequence"/>
</dbReference>
<dbReference type="EMBL" id="FNZK01000021">
    <property type="protein sequence ID" value="SEJ88054.1"/>
    <property type="molecule type" value="Genomic_DNA"/>
</dbReference>
<organism evidence="1 2">
    <name type="scientific">Propionispira arboris</name>
    <dbReference type="NCBI Taxonomy" id="84035"/>
    <lineage>
        <taxon>Bacteria</taxon>
        <taxon>Bacillati</taxon>
        <taxon>Bacillota</taxon>
        <taxon>Negativicutes</taxon>
        <taxon>Selenomonadales</taxon>
        <taxon>Selenomonadaceae</taxon>
        <taxon>Propionispira</taxon>
    </lineage>
</organism>
<gene>
    <name evidence="1" type="ORF">SAMN05660742_12157</name>
</gene>
<dbReference type="STRING" id="84035.SAMN05660742_12157"/>
<proteinExistence type="predicted"/>
<dbReference type="Gene3D" id="3.40.50.12580">
    <property type="match status" value="1"/>
</dbReference>
<sequence length="815" mass="94992">MRKIVQKQIMDMIPAIWDGVQYIQTAKPNGAVQVLDDCLLAMETLQESFRSGLSPQRFLYYKQYYDQVVLAMKQLKDKGDTENQIIGIYNGLDKMLSDITHEAEVKVEILFLPYKASMWDSLESIWLAAKDDSKCDAYVMPIPYCDRNPDGSPAEWYCEADLFPEYVPVTDFNQYDIAKRKPDVIYIHNPYDEYNRVTSVDPKYYSSELKKNTDMLVYVPYFVVGDFLGEHFCQTPGVVNADRVILESEAVKRLYELYYPGGKAPENKFLALGSPKFDKVLNSTRADFKLPAKWQVLMQGKKVILYNTSLAAMLQKPSETNEKLKYVLSIFKNRKDVVLWWRPHPLIKATMQSMHPEIFHEYESIEREYKAVAWGIYDNSADLNRAIAWSDAYYGDRSSVVSLYKVTGKPVLIEDMSILSEPKSYMLSFSDIESDGEKTWFIPSLLNGLFELDLVTGKLNFLALFPNEILNDRYKHILIKKIKNRLLIAPWYSSVLMEYDLIENTFREITLQITKNLYPAFGEVFRIIGMVQYKNYVFLFGLQQAIVRYNLNTRKCEYYTKWFKLIEAEFTKEKVFCLLNSFFSHDSKIFFFLQQTNGILEFDMKTTKARLHRVGNIENSYNGMVFDGRFYWLIDDRKGKIIKWNYKDGLIEENQEILRPFIQQNMTLKKTLFRDEALILFMDSDINNDGIILAVRLSNNKIISWEKLGDIGCSFVKETSDGSVLVLETLNGILRKFDENINISKNFRMNISSCLLNQLKDKEFISISSNNTFYEDCSIQKLIGFIEHTIRLNNKENKQCSILKTDAGRKYIFLK</sequence>
<dbReference type="Pfam" id="PF04464">
    <property type="entry name" value="Glyphos_transf"/>
    <property type="match status" value="1"/>
</dbReference>
<evidence type="ECO:0000313" key="2">
    <source>
        <dbReference type="Proteomes" id="UP000199662"/>
    </source>
</evidence>
<reference evidence="1 2" key="1">
    <citation type="submission" date="2016-10" db="EMBL/GenBank/DDBJ databases">
        <authorList>
            <person name="de Groot N.N."/>
        </authorList>
    </citation>
    <scope>NUCLEOTIDE SEQUENCE [LARGE SCALE GENOMIC DNA]</scope>
    <source>
        <strain evidence="1 2">DSM 2179</strain>
    </source>
</reference>
<evidence type="ECO:0000313" key="1">
    <source>
        <dbReference type="EMBL" id="SEJ88054.1"/>
    </source>
</evidence>
<dbReference type="GO" id="GO:0047355">
    <property type="term" value="F:CDP-glycerol glycerophosphotransferase activity"/>
    <property type="evidence" value="ECO:0007669"/>
    <property type="project" value="InterPro"/>
</dbReference>
<dbReference type="GO" id="GO:0016020">
    <property type="term" value="C:membrane"/>
    <property type="evidence" value="ECO:0007669"/>
    <property type="project" value="InterPro"/>
</dbReference>
<keyword evidence="1" id="KW-0808">Transferase</keyword>
<dbReference type="InterPro" id="IPR043148">
    <property type="entry name" value="TagF_C"/>
</dbReference>
<name>A0A1H7CFL8_9FIRM</name>
<accession>A0A1H7CFL8</accession>
<dbReference type="InterPro" id="IPR007554">
    <property type="entry name" value="Glycerophosphate_synth"/>
</dbReference>
<dbReference type="RefSeq" id="WP_091834611.1">
    <property type="nucleotide sequence ID" value="NZ_FNZK01000021.1"/>
</dbReference>
<keyword evidence="2" id="KW-1185">Reference proteome</keyword>
<dbReference type="AlphaFoldDB" id="A0A1H7CFL8"/>
<dbReference type="SUPFAM" id="SSF63825">
    <property type="entry name" value="YWTD domain"/>
    <property type="match status" value="1"/>
</dbReference>